<dbReference type="InterPro" id="IPR039989">
    <property type="entry name" value="NUDT9"/>
</dbReference>
<dbReference type="Pfam" id="PF25969">
    <property type="entry name" value="NUDT9_N"/>
    <property type="match status" value="1"/>
</dbReference>
<accession>A0A8S3SBY6</accession>
<comment type="caution">
    <text evidence="1">The sequence shown here is derived from an EMBL/GenBank/DDBJ whole genome shotgun (WGS) entry which is preliminary data.</text>
</comment>
<evidence type="ECO:0000313" key="1">
    <source>
        <dbReference type="EMBL" id="CAG2216700.1"/>
    </source>
</evidence>
<evidence type="ECO:0000313" key="2">
    <source>
        <dbReference type="Proteomes" id="UP000683360"/>
    </source>
</evidence>
<keyword evidence="1" id="KW-0378">Hydrolase</keyword>
<protein>
    <submittedName>
        <fullName evidence="1">NUDT9</fullName>
        <ecNumber evidence="1">3.6.1.13</ecNumber>
    </submittedName>
</protein>
<sequence length="245" mass="27864">MHCFLYGDMLTLVFRSPKKRLNKIKFNAYDESCKYNRTSYLGEYQIIDGIPRNPMGRTGMIGRGLLGRWGPNQAGDPIVTRWKRNASGEKILDNGKYVFEFIAIIRSDNKLCSLPGGMVDPGQNVYECLKAEFKEEALGGLMDNEEHKKKIKDKLKIMFEEGELIFKGYADDPRNTDNAWLETLVYNYHDNTGEVLHPFQIQNEGLRAGESVDAVTWLTARANMTLHAAHAYFVKLVADKLNAAF</sequence>
<dbReference type="InterPro" id="IPR015797">
    <property type="entry name" value="NUDIX_hydrolase-like_dom_sf"/>
</dbReference>
<dbReference type="CDD" id="cd03670">
    <property type="entry name" value="NUDIX_ADPRase_Nudt9"/>
    <property type="match status" value="1"/>
</dbReference>
<proteinExistence type="predicted"/>
<organism evidence="1 2">
    <name type="scientific">Mytilus edulis</name>
    <name type="common">Blue mussel</name>
    <dbReference type="NCBI Taxonomy" id="6550"/>
    <lineage>
        <taxon>Eukaryota</taxon>
        <taxon>Metazoa</taxon>
        <taxon>Spiralia</taxon>
        <taxon>Lophotrochozoa</taxon>
        <taxon>Mollusca</taxon>
        <taxon>Bivalvia</taxon>
        <taxon>Autobranchia</taxon>
        <taxon>Pteriomorphia</taxon>
        <taxon>Mytilida</taxon>
        <taxon>Mytiloidea</taxon>
        <taxon>Mytilidae</taxon>
        <taxon>Mytilinae</taxon>
        <taxon>Mytilus</taxon>
    </lineage>
</organism>
<reference evidence="1" key="1">
    <citation type="submission" date="2021-03" db="EMBL/GenBank/DDBJ databases">
        <authorList>
            <person name="Bekaert M."/>
        </authorList>
    </citation>
    <scope>NUCLEOTIDE SEQUENCE</scope>
</reference>
<dbReference type="PANTHER" id="PTHR13030:SF13">
    <property type="entry name" value="NUDIX HYDROLASE DOMAIN-CONTAINING PROTEIN"/>
    <property type="match status" value="1"/>
</dbReference>
<dbReference type="PANTHER" id="PTHR13030">
    <property type="entry name" value="NUDIX HYDROLASE"/>
    <property type="match status" value="1"/>
</dbReference>
<dbReference type="EC" id="3.6.1.13" evidence="1"/>
<dbReference type="GO" id="GO:0047631">
    <property type="term" value="F:ADP-ribose diphosphatase activity"/>
    <property type="evidence" value="ECO:0007669"/>
    <property type="project" value="UniProtKB-EC"/>
</dbReference>
<dbReference type="OrthoDB" id="9972248at2759"/>
<dbReference type="SUPFAM" id="SSF55811">
    <property type="entry name" value="Nudix"/>
    <property type="match status" value="2"/>
</dbReference>
<gene>
    <name evidence="1" type="ORF">MEDL_30445</name>
</gene>
<dbReference type="AlphaFoldDB" id="A0A8S3SBY6"/>
<keyword evidence="2" id="KW-1185">Reference proteome</keyword>
<dbReference type="Proteomes" id="UP000683360">
    <property type="component" value="Unassembled WGS sequence"/>
</dbReference>
<name>A0A8S3SBY6_MYTED</name>
<dbReference type="Gene3D" id="3.90.79.10">
    <property type="entry name" value="Nucleoside Triphosphate Pyrophosphohydrolase"/>
    <property type="match status" value="1"/>
</dbReference>
<dbReference type="EMBL" id="CAJPWZ010001489">
    <property type="protein sequence ID" value="CAG2216700.1"/>
    <property type="molecule type" value="Genomic_DNA"/>
</dbReference>